<name>A0ABQ5RXP0_9CHLO</name>
<dbReference type="PANTHER" id="PTHR43081:SF1">
    <property type="entry name" value="ADENYLATE CYCLASE, TERMINAL-DIFFERENTIATION SPECIFIC"/>
    <property type="match status" value="1"/>
</dbReference>
<keyword evidence="2" id="KW-1133">Transmembrane helix</keyword>
<evidence type="ECO:0000259" key="4">
    <source>
        <dbReference type="PROSITE" id="PS50125"/>
    </source>
</evidence>
<keyword evidence="2" id="KW-0812">Transmembrane</keyword>
<dbReference type="InterPro" id="IPR029787">
    <property type="entry name" value="Nucleotide_cyclase"/>
</dbReference>
<accession>A0ABQ5RXP0</accession>
<organism evidence="5 6">
    <name type="scientific">Volvox africanus</name>
    <dbReference type="NCBI Taxonomy" id="51714"/>
    <lineage>
        <taxon>Eukaryota</taxon>
        <taxon>Viridiplantae</taxon>
        <taxon>Chlorophyta</taxon>
        <taxon>core chlorophytes</taxon>
        <taxon>Chlorophyceae</taxon>
        <taxon>CS clade</taxon>
        <taxon>Chlamydomonadales</taxon>
        <taxon>Volvocaceae</taxon>
        <taxon>Volvox</taxon>
    </lineage>
</organism>
<feature type="domain" description="Guanylate cyclase" evidence="4">
    <location>
        <begin position="665"/>
        <end position="723"/>
    </location>
</feature>
<dbReference type="PROSITE" id="PS50125">
    <property type="entry name" value="GUANYLATE_CYCLASE_2"/>
    <property type="match status" value="1"/>
</dbReference>
<dbReference type="EMBL" id="BSDZ01000013">
    <property type="protein sequence ID" value="GLI62352.1"/>
    <property type="molecule type" value="Genomic_DNA"/>
</dbReference>
<dbReference type="SUPFAM" id="SSF55073">
    <property type="entry name" value="Nucleotide cyclase"/>
    <property type="match status" value="2"/>
</dbReference>
<evidence type="ECO:0000256" key="3">
    <source>
        <dbReference type="SAM" id="SignalP"/>
    </source>
</evidence>
<evidence type="ECO:0000256" key="2">
    <source>
        <dbReference type="SAM" id="Phobius"/>
    </source>
</evidence>
<dbReference type="SUPFAM" id="SSF53850">
    <property type="entry name" value="Periplasmic binding protein-like II"/>
    <property type="match status" value="1"/>
</dbReference>
<evidence type="ECO:0000256" key="1">
    <source>
        <dbReference type="SAM" id="MobiDB-lite"/>
    </source>
</evidence>
<dbReference type="Gene3D" id="3.30.70.1230">
    <property type="entry name" value="Nucleotide cyclase"/>
    <property type="match status" value="3"/>
</dbReference>
<dbReference type="InterPro" id="IPR001054">
    <property type="entry name" value="A/G_cyclase"/>
</dbReference>
<keyword evidence="3" id="KW-0732">Signal</keyword>
<keyword evidence="6" id="KW-1185">Reference proteome</keyword>
<feature type="transmembrane region" description="Helical" evidence="2">
    <location>
        <begin position="616"/>
        <end position="641"/>
    </location>
</feature>
<sequence>MLQQQLRYWLLNFYILILVPRSFCNHTNDNLEASELKCFQNVKTDELWKACGATYDPGYNDLPVWGALVNITAYCMPYTNGLVDQKKTAYGTFWDINAQSFFASFLERFNNATGLRVGFQSRTVQEYVSDRMPAWPSVENPGDVDFWMVGAEVFGEGIAHKAFVDLTFLLDREDHYNFSDIPPMWRSASSSAFAGSYTALPFMAMTWSLLYRRDIFAAKGIAVPHTWEDVLAVADYYGMGRLGAGQPDLGFCFQSNVDCRQSHTAVGFILASMVQSKGPSEGSWFDPDDLQQLFLSVAMREALRIFVRLQAHSVDNRTACQEVYSMMASGRCLMYWGPSFAFKRGSAPSGPLRGRQGVAQVPGSSQVLDRTTGRLVGCTSERCPYATSSNTATTTTFYTTSTTSSNTIPPAAASATAGAQIATVTSSPSISTNSSTGTLVNRVYPLECISFTINAFAPLTRQAAAFALVHTFTTPSERLQIMLSPTSELGPLRFSELEESLWIDAGYEPSDIRSFLDATREFLTQPNVYVNLRIPGVFEIFALVQDMTQRAINSTYPYDEIMSDADTAIQGIIERAGGKPYLLSVYRSSIDFRPPPPPPPPPLPTSTPRQQKQQQIVFLVSMLVPIMAGLLLGAMVLWGYARYRRLRAQARAARSAAPGAGPSTTLLVTDIQDSTVLWEGLPADVMDAAVKLHHRVIREQLLKHKGYESATEGDSFILAFGKPDRALSFSLAAQEALLRADWPTVLTDSDSTPTLFVTCDAATCAAVLPYLAPSRLRTALASSLHGALAAGGGGGGPSSHNRQSLGLQPSACGSQYDMMSRRWPRTSNVTRTLFYAARPTSGSHHTFRGPVSGGASESSAAATAATTTTGTCTAATQSLGQGPTDRIGRRSFDTVVRHYSSKTLQQLSGFALRHMDSGVGSGPAAARSHALQTHSRTDTGMGLASGPKVSAERTPSVGLTRTPELMYDNEEEETVEAMAPLTMEVAATTLLDVSEVNSLYGDEPASSRLSHSISGNTTGRVIAAAATTFANMRSFLTQAFPTAARDSDGANQVSIYGGGASSEAGAGRGGGGGSGGVILLFRGLRVRMGLHCGISSQEMQYNRASSRMTYPGYSLQFTKAVSDAGRGGQILMSAAVRVALLGKASGVNGSGGPYAGGGGGPGGGVDAPYIVLNAGQHVLKQGGPAVELYCVFSPDLLPRAAYIAGLRSLQEKVPGVLSAPLGRVAVSVAHVQDVEDSAGWGLEACLDSHHAMSKEAAKLVQGHGGYLLSTPPGTFQAVFSSTCAAVHWLLELQEELGPAPGVPSAPDLNNMVLASSVHSDSGTYSDVACTLLRRAAAVAQLSTFHLKGGVDVGMLTSTLKLSGEMSYSGVAFKRAACLAASAAWHEVLVTSEAVRDVSGEDPAAAVSTNPRKVVPLRSKRRRVSVLRPSSATNLPPCPDQATLSSSNRPSSPQTPSMLAAELRQDFGLDAAAGSRGVAGPASGSGNAPLIANTPEGPMGLENPRMPSSTQLGAVRIGSDAVAPTIGGALVFGATIRLVKFKGTIIEVCTAVLAGGRGIVNTVTTVNGGGGGDGGDGVVADGVAN</sequence>
<feature type="chain" id="PRO_5046578125" description="Guanylate cyclase domain-containing protein" evidence="3">
    <location>
        <begin position="25"/>
        <end position="1584"/>
    </location>
</feature>
<proteinExistence type="predicted"/>
<protein>
    <recommendedName>
        <fullName evidence="4">Guanylate cyclase domain-containing protein</fullName>
    </recommendedName>
</protein>
<evidence type="ECO:0000313" key="5">
    <source>
        <dbReference type="EMBL" id="GLI62352.1"/>
    </source>
</evidence>
<keyword evidence="2" id="KW-0472">Membrane</keyword>
<feature type="region of interest" description="Disordered" evidence="1">
    <location>
        <begin position="1473"/>
        <end position="1504"/>
    </location>
</feature>
<comment type="caution">
    <text evidence="5">The sequence shown here is derived from an EMBL/GenBank/DDBJ whole genome shotgun (WGS) entry which is preliminary data.</text>
</comment>
<dbReference type="PANTHER" id="PTHR43081">
    <property type="entry name" value="ADENYLATE CYCLASE, TERMINAL-DIFFERENTIATION SPECIFIC-RELATED"/>
    <property type="match status" value="1"/>
</dbReference>
<feature type="compositionally biased region" description="Low complexity" evidence="1">
    <location>
        <begin position="853"/>
        <end position="864"/>
    </location>
</feature>
<feature type="region of interest" description="Disordered" evidence="1">
    <location>
        <begin position="933"/>
        <end position="955"/>
    </location>
</feature>
<evidence type="ECO:0000313" key="6">
    <source>
        <dbReference type="Proteomes" id="UP001165090"/>
    </source>
</evidence>
<dbReference type="Gene3D" id="3.40.190.10">
    <property type="entry name" value="Periplasmic binding protein-like II"/>
    <property type="match status" value="1"/>
</dbReference>
<gene>
    <name evidence="5" type="ORF">VaNZ11_004969</name>
</gene>
<reference evidence="5 6" key="1">
    <citation type="journal article" date="2023" name="IScience">
        <title>Expanded male sex-determining region conserved during the evolution of homothallism in the green alga Volvox.</title>
        <authorList>
            <person name="Yamamoto K."/>
            <person name="Matsuzaki R."/>
            <person name="Mahakham W."/>
            <person name="Heman W."/>
            <person name="Sekimoto H."/>
            <person name="Kawachi M."/>
            <person name="Minakuchi Y."/>
            <person name="Toyoda A."/>
            <person name="Nozaki H."/>
        </authorList>
    </citation>
    <scope>NUCLEOTIDE SEQUENCE [LARGE SCALE GENOMIC DNA]</scope>
    <source>
        <strain evidence="5 6">NIES-4468</strain>
    </source>
</reference>
<feature type="region of interest" description="Disordered" evidence="1">
    <location>
        <begin position="1398"/>
        <end position="1456"/>
    </location>
</feature>
<dbReference type="Proteomes" id="UP001165090">
    <property type="component" value="Unassembled WGS sequence"/>
</dbReference>
<feature type="region of interest" description="Disordered" evidence="1">
    <location>
        <begin position="844"/>
        <end position="864"/>
    </location>
</feature>
<feature type="compositionally biased region" description="Polar residues" evidence="1">
    <location>
        <begin position="1441"/>
        <end position="1456"/>
    </location>
</feature>
<dbReference type="InterPro" id="IPR050697">
    <property type="entry name" value="Adenylyl/Guanylyl_Cyclase_3/4"/>
</dbReference>
<feature type="signal peptide" evidence="3">
    <location>
        <begin position="1"/>
        <end position="24"/>
    </location>
</feature>